<dbReference type="Proteomes" id="UP000438196">
    <property type="component" value="Unassembled WGS sequence"/>
</dbReference>
<evidence type="ECO:0000259" key="1">
    <source>
        <dbReference type="Pfam" id="PF18735"/>
    </source>
</evidence>
<protein>
    <recommendedName>
        <fullName evidence="1">RiboL-PSP-HEPN domain-containing protein</fullName>
    </recommendedName>
</protein>
<dbReference type="OrthoDB" id="7032315at2"/>
<evidence type="ECO:0000313" key="3">
    <source>
        <dbReference type="Proteomes" id="UP000438196"/>
    </source>
</evidence>
<dbReference type="AlphaFoldDB" id="A0A6I3WKW8"/>
<accession>A0A6I3WKW8</accession>
<name>A0A6I3WKW8_9PSED</name>
<evidence type="ECO:0000313" key="2">
    <source>
        <dbReference type="EMBL" id="MUF07902.1"/>
    </source>
</evidence>
<sequence length="257" mass="28925">MTPFKAVTEARMASKAFAKFHKTARRCETLVDAYTTIHTMNAADENVPSAPKDIIRGAVVLAVAALDAYVTDVFVEKLATYLKRQRPDDSLVELLLKAGLDTREALSLLTMERPYRRIRNLVRSYYAQYTTQRFDVIDSVFLVYRLNKLTDAAFRKTRQAHIKSRVGDLIIRRHEIVHAGDYNQANRIQDIDEVKVKRWIKALEDMVTAMDEIICNRIPTPEARRVPAVANDAAAPAALPVADDDLEGPILAEAGED</sequence>
<dbReference type="InterPro" id="IPR041519">
    <property type="entry name" value="HEPN_RiboL-PSP"/>
</dbReference>
<reference evidence="2 3" key="1">
    <citation type="submission" date="2019-11" db="EMBL/GenBank/DDBJ databases">
        <title>Pseudomonas karstica sp. nov. and Pseudomonas spelaei sp. nov. from karst caves.</title>
        <authorList>
            <person name="Zeman M."/>
        </authorList>
    </citation>
    <scope>NUCLEOTIDE SEQUENCE [LARGE SCALE GENOMIC DNA]</scope>
    <source>
        <strain evidence="2 3">CCM 7893</strain>
    </source>
</reference>
<proteinExistence type="predicted"/>
<keyword evidence="3" id="KW-1185">Reference proteome</keyword>
<dbReference type="EMBL" id="WNNK01000034">
    <property type="protein sequence ID" value="MUF07902.1"/>
    <property type="molecule type" value="Genomic_DNA"/>
</dbReference>
<gene>
    <name evidence="2" type="ORF">GNF76_26510</name>
</gene>
<organism evidence="2 3">
    <name type="scientific">Pseudomonas spelaei</name>
    <dbReference type="NCBI Taxonomy" id="1055469"/>
    <lineage>
        <taxon>Bacteria</taxon>
        <taxon>Pseudomonadati</taxon>
        <taxon>Pseudomonadota</taxon>
        <taxon>Gammaproteobacteria</taxon>
        <taxon>Pseudomonadales</taxon>
        <taxon>Pseudomonadaceae</taxon>
        <taxon>Pseudomonas</taxon>
    </lineage>
</organism>
<dbReference type="RefSeq" id="WP_155586026.1">
    <property type="nucleotide sequence ID" value="NZ_JBHSTH010000040.1"/>
</dbReference>
<feature type="domain" description="RiboL-PSP-HEPN" evidence="1">
    <location>
        <begin position="24"/>
        <end position="216"/>
    </location>
</feature>
<comment type="caution">
    <text evidence="2">The sequence shown here is derived from an EMBL/GenBank/DDBJ whole genome shotgun (WGS) entry which is preliminary data.</text>
</comment>
<dbReference type="Pfam" id="PF18735">
    <property type="entry name" value="HEPN_RiboL-PSP"/>
    <property type="match status" value="1"/>
</dbReference>